<name>X6PGK4_RETFI</name>
<evidence type="ECO:0000256" key="1">
    <source>
        <dbReference type="ARBA" id="ARBA00022574"/>
    </source>
</evidence>
<evidence type="ECO:0000256" key="3">
    <source>
        <dbReference type="PROSITE-ProRule" id="PRU00221"/>
    </source>
</evidence>
<dbReference type="InterPro" id="IPR019775">
    <property type="entry name" value="WD40_repeat_CS"/>
</dbReference>
<proteinExistence type="predicted"/>
<keyword evidence="5" id="KW-1185">Reference proteome</keyword>
<keyword evidence="2" id="KW-0677">Repeat</keyword>
<dbReference type="SUPFAM" id="SSF50978">
    <property type="entry name" value="WD40 repeat-like"/>
    <property type="match status" value="1"/>
</dbReference>
<dbReference type="PROSITE" id="PS50294">
    <property type="entry name" value="WD_REPEATS_REGION"/>
    <property type="match status" value="1"/>
</dbReference>
<dbReference type="InterPro" id="IPR015943">
    <property type="entry name" value="WD40/YVTN_repeat-like_dom_sf"/>
</dbReference>
<feature type="repeat" description="WD" evidence="3">
    <location>
        <begin position="2"/>
        <end position="51"/>
    </location>
</feature>
<evidence type="ECO:0000256" key="2">
    <source>
        <dbReference type="ARBA" id="ARBA00022737"/>
    </source>
</evidence>
<dbReference type="Gene3D" id="2.130.10.10">
    <property type="entry name" value="YVTN repeat-like/Quinoprotein amine dehydrogenase"/>
    <property type="match status" value="1"/>
</dbReference>
<organism evidence="4 5">
    <name type="scientific">Reticulomyxa filosa</name>
    <dbReference type="NCBI Taxonomy" id="46433"/>
    <lineage>
        <taxon>Eukaryota</taxon>
        <taxon>Sar</taxon>
        <taxon>Rhizaria</taxon>
        <taxon>Retaria</taxon>
        <taxon>Foraminifera</taxon>
        <taxon>Monothalamids</taxon>
        <taxon>Reticulomyxidae</taxon>
        <taxon>Reticulomyxa</taxon>
    </lineage>
</organism>
<accession>X6PGK4</accession>
<keyword evidence="1 3" id="KW-0853">WD repeat</keyword>
<sequence>MFNGHEGYVYVAEYSPFVIKNGIGNSNVICSGSHDNTIRFWDIRSNKKELYLIKGSDEDYGIYCLKFVSLKVNEQKSKDGYCVHLYYGSCSGLINKKKVFDNILHPIDKIEIHINYGDMKLFFLETQTQIFKQLCE</sequence>
<dbReference type="EMBL" id="ASPP01000253">
    <property type="protein sequence ID" value="ETO36817.1"/>
    <property type="molecule type" value="Genomic_DNA"/>
</dbReference>
<comment type="caution">
    <text evidence="4">The sequence shown here is derived from an EMBL/GenBank/DDBJ whole genome shotgun (WGS) entry which is preliminary data.</text>
</comment>
<dbReference type="PROSITE" id="PS50082">
    <property type="entry name" value="WD_REPEATS_2"/>
    <property type="match status" value="1"/>
</dbReference>
<dbReference type="AlphaFoldDB" id="X6PGK4"/>
<dbReference type="Proteomes" id="UP000023152">
    <property type="component" value="Unassembled WGS sequence"/>
</dbReference>
<dbReference type="PROSITE" id="PS00678">
    <property type="entry name" value="WD_REPEATS_1"/>
    <property type="match status" value="1"/>
</dbReference>
<dbReference type="InterPro" id="IPR036322">
    <property type="entry name" value="WD40_repeat_dom_sf"/>
</dbReference>
<evidence type="ECO:0000313" key="4">
    <source>
        <dbReference type="EMBL" id="ETO36817.1"/>
    </source>
</evidence>
<dbReference type="InterPro" id="IPR001680">
    <property type="entry name" value="WD40_rpt"/>
</dbReference>
<evidence type="ECO:0000313" key="5">
    <source>
        <dbReference type="Proteomes" id="UP000023152"/>
    </source>
</evidence>
<gene>
    <name evidence="4" type="ORF">RFI_00245</name>
</gene>
<protein>
    <submittedName>
        <fullName evidence="4">Uncharacterized protein</fullName>
    </submittedName>
</protein>
<reference evidence="4 5" key="1">
    <citation type="journal article" date="2013" name="Curr. Biol.">
        <title>The Genome of the Foraminiferan Reticulomyxa filosa.</title>
        <authorList>
            <person name="Glockner G."/>
            <person name="Hulsmann N."/>
            <person name="Schleicher M."/>
            <person name="Noegel A.A."/>
            <person name="Eichinger L."/>
            <person name="Gallinger C."/>
            <person name="Pawlowski J."/>
            <person name="Sierra R."/>
            <person name="Euteneuer U."/>
            <person name="Pillet L."/>
            <person name="Moustafa A."/>
            <person name="Platzer M."/>
            <person name="Groth M."/>
            <person name="Szafranski K."/>
            <person name="Schliwa M."/>
        </authorList>
    </citation>
    <scope>NUCLEOTIDE SEQUENCE [LARGE SCALE GENOMIC DNA]</scope>
</reference>